<protein>
    <submittedName>
        <fullName evidence="3">Uncharacterized protein</fullName>
    </submittedName>
</protein>
<sequence>MMFILFILLLFYFRRRIIYNYNNISMLLINSELPFKKMYAFLILLALELYLTKMDVESVLHYLHQLLFNHNGESGYESRFSLILSIMLYILFLIQSKVVWKVLLRQKRHSALSRTPYTKNEYSSYLLNSHKFTSLIFNYIKVVYHLFKYLKKYLMSTIRFLVNIFYDFLEDHFITKFVFLIFLNYDYNVTK</sequence>
<dbReference type="Proteomes" id="UP000095283">
    <property type="component" value="Unplaced"/>
</dbReference>
<feature type="transmembrane region" description="Helical" evidence="1">
    <location>
        <begin position="80"/>
        <end position="100"/>
    </location>
</feature>
<name>A0A1I7W9B5_HETBA</name>
<organism evidence="2 3">
    <name type="scientific">Heterorhabditis bacteriophora</name>
    <name type="common">Entomopathogenic nematode worm</name>
    <dbReference type="NCBI Taxonomy" id="37862"/>
    <lineage>
        <taxon>Eukaryota</taxon>
        <taxon>Metazoa</taxon>
        <taxon>Ecdysozoa</taxon>
        <taxon>Nematoda</taxon>
        <taxon>Chromadorea</taxon>
        <taxon>Rhabditida</taxon>
        <taxon>Rhabditina</taxon>
        <taxon>Rhabditomorpha</taxon>
        <taxon>Strongyloidea</taxon>
        <taxon>Heterorhabditidae</taxon>
        <taxon>Heterorhabditis</taxon>
    </lineage>
</organism>
<proteinExistence type="predicted"/>
<evidence type="ECO:0000313" key="2">
    <source>
        <dbReference type="Proteomes" id="UP000095283"/>
    </source>
</evidence>
<keyword evidence="1" id="KW-0472">Membrane</keyword>
<keyword evidence="1" id="KW-1133">Transmembrane helix</keyword>
<evidence type="ECO:0000313" key="3">
    <source>
        <dbReference type="WBParaSite" id="Hba_01256"/>
    </source>
</evidence>
<dbReference type="AlphaFoldDB" id="A0A1I7W9B5"/>
<reference evidence="3" key="1">
    <citation type="submission" date="2016-11" db="UniProtKB">
        <authorList>
            <consortium name="WormBaseParasite"/>
        </authorList>
    </citation>
    <scope>IDENTIFICATION</scope>
</reference>
<keyword evidence="2" id="KW-1185">Reference proteome</keyword>
<keyword evidence="1" id="KW-0812">Transmembrane</keyword>
<dbReference type="WBParaSite" id="Hba_01256">
    <property type="protein sequence ID" value="Hba_01256"/>
    <property type="gene ID" value="Hba_01256"/>
</dbReference>
<evidence type="ECO:0000256" key="1">
    <source>
        <dbReference type="SAM" id="Phobius"/>
    </source>
</evidence>
<accession>A0A1I7W9B5</accession>